<dbReference type="EMBL" id="JAKOGI010000317">
    <property type="protein sequence ID" value="KAJ8437093.1"/>
    <property type="molecule type" value="Genomic_DNA"/>
</dbReference>
<protein>
    <submittedName>
        <fullName evidence="1">Uncharacterized protein</fullName>
    </submittedName>
</protein>
<evidence type="ECO:0000313" key="1">
    <source>
        <dbReference type="EMBL" id="KAJ8437093.1"/>
    </source>
</evidence>
<name>A0A9Q1K5E7_9CARY</name>
<evidence type="ECO:0000313" key="2">
    <source>
        <dbReference type="Proteomes" id="UP001153076"/>
    </source>
</evidence>
<organism evidence="1 2">
    <name type="scientific">Carnegiea gigantea</name>
    <dbReference type="NCBI Taxonomy" id="171969"/>
    <lineage>
        <taxon>Eukaryota</taxon>
        <taxon>Viridiplantae</taxon>
        <taxon>Streptophyta</taxon>
        <taxon>Embryophyta</taxon>
        <taxon>Tracheophyta</taxon>
        <taxon>Spermatophyta</taxon>
        <taxon>Magnoliopsida</taxon>
        <taxon>eudicotyledons</taxon>
        <taxon>Gunneridae</taxon>
        <taxon>Pentapetalae</taxon>
        <taxon>Caryophyllales</taxon>
        <taxon>Cactineae</taxon>
        <taxon>Cactaceae</taxon>
        <taxon>Cactoideae</taxon>
        <taxon>Echinocereeae</taxon>
        <taxon>Carnegiea</taxon>
    </lineage>
</organism>
<gene>
    <name evidence="1" type="ORF">Cgig2_016447</name>
</gene>
<comment type="caution">
    <text evidence="1">The sequence shown here is derived from an EMBL/GenBank/DDBJ whole genome shotgun (WGS) entry which is preliminary data.</text>
</comment>
<accession>A0A9Q1K5E7</accession>
<reference evidence="1" key="1">
    <citation type="submission" date="2022-04" db="EMBL/GenBank/DDBJ databases">
        <title>Carnegiea gigantea Genome sequencing and assembly v2.</title>
        <authorList>
            <person name="Copetti D."/>
            <person name="Sanderson M.J."/>
            <person name="Burquez A."/>
            <person name="Wojciechowski M.F."/>
        </authorList>
    </citation>
    <scope>NUCLEOTIDE SEQUENCE</scope>
    <source>
        <strain evidence="1">SGP5-SGP5p</strain>
        <tissue evidence="1">Aerial part</tissue>
    </source>
</reference>
<dbReference type="AlphaFoldDB" id="A0A9Q1K5E7"/>
<keyword evidence="2" id="KW-1185">Reference proteome</keyword>
<dbReference type="Proteomes" id="UP001153076">
    <property type="component" value="Unassembled WGS sequence"/>
</dbReference>
<proteinExistence type="predicted"/>
<sequence length="163" mass="19189">MHGRKQCGRSWFIPWMTCREGYATLFRTLNLTNSDSSFRPYQCHNRNAIGLSALKKYSSKYEFNAYEKPLYPNIASWCELDHGGWYDTFKLIAEVNENETVLSFEEWCRWMRDALHIEKDVHASTRAKLEWCKPGVAELHDKNVHSKAEKDVEEKGRMKITFS</sequence>